<proteinExistence type="predicted"/>
<name>M7Z5P4_TRIUA</name>
<protein>
    <submittedName>
        <fullName evidence="1">Uncharacterized protein</fullName>
    </submittedName>
</protein>
<organism evidence="1">
    <name type="scientific">Triticum urartu</name>
    <name type="common">Red wild einkorn</name>
    <name type="synonym">Crithodium urartu</name>
    <dbReference type="NCBI Taxonomy" id="4572"/>
    <lineage>
        <taxon>Eukaryota</taxon>
        <taxon>Viridiplantae</taxon>
        <taxon>Streptophyta</taxon>
        <taxon>Embryophyta</taxon>
        <taxon>Tracheophyta</taxon>
        <taxon>Spermatophyta</taxon>
        <taxon>Magnoliopsida</taxon>
        <taxon>Liliopsida</taxon>
        <taxon>Poales</taxon>
        <taxon>Poaceae</taxon>
        <taxon>BOP clade</taxon>
        <taxon>Pooideae</taxon>
        <taxon>Triticodae</taxon>
        <taxon>Triticeae</taxon>
        <taxon>Triticinae</taxon>
        <taxon>Triticum</taxon>
    </lineage>
</organism>
<reference evidence="1" key="1">
    <citation type="journal article" date="2013" name="Nature">
        <title>Draft genome of the wheat A-genome progenitor Triticum urartu.</title>
        <authorList>
            <person name="Ling H.Q."/>
            <person name="Zhao S."/>
            <person name="Liu D."/>
            <person name="Wang J."/>
            <person name="Sun H."/>
            <person name="Zhang C."/>
            <person name="Fan H."/>
            <person name="Li D."/>
            <person name="Dong L."/>
            <person name="Tao Y."/>
            <person name="Gao C."/>
            <person name="Wu H."/>
            <person name="Li Y."/>
            <person name="Cui Y."/>
            <person name="Guo X."/>
            <person name="Zheng S."/>
            <person name="Wang B."/>
            <person name="Yu K."/>
            <person name="Liang Q."/>
            <person name="Yang W."/>
            <person name="Lou X."/>
            <person name="Chen J."/>
            <person name="Feng M."/>
            <person name="Jian J."/>
            <person name="Zhang X."/>
            <person name="Luo G."/>
            <person name="Jiang Y."/>
            <person name="Liu J."/>
            <person name="Wang Z."/>
            <person name="Sha Y."/>
            <person name="Zhang B."/>
            <person name="Wu H."/>
            <person name="Tang D."/>
            <person name="Shen Q."/>
            <person name="Xue P."/>
            <person name="Zou S."/>
            <person name="Wang X."/>
            <person name="Liu X."/>
            <person name="Wang F."/>
            <person name="Yang Y."/>
            <person name="An X."/>
            <person name="Dong Z."/>
            <person name="Zhang K."/>
            <person name="Zhang X."/>
            <person name="Luo M.C."/>
            <person name="Dvorak J."/>
            <person name="Tong Y."/>
            <person name="Wang J."/>
            <person name="Yang H."/>
            <person name="Li Z."/>
            <person name="Wang D."/>
            <person name="Zhang A."/>
            <person name="Wang J."/>
        </authorList>
    </citation>
    <scope>NUCLEOTIDE SEQUENCE</scope>
</reference>
<dbReference type="EMBL" id="KD171772">
    <property type="protein sequence ID" value="EMS55307.1"/>
    <property type="molecule type" value="Genomic_DNA"/>
</dbReference>
<accession>M7Z5P4</accession>
<dbReference type="OMA" id="MELMWPY"/>
<evidence type="ECO:0000313" key="1">
    <source>
        <dbReference type="EMBL" id="EMS55307.1"/>
    </source>
</evidence>
<gene>
    <name evidence="1" type="ORF">TRIUR3_22638</name>
</gene>
<sequence>MAWRGPMAKTSRMWGAMCASADRSSEAVVLNMSARALQLKVTWTPAPRRPARKGSMELMWPYSGQGNTSTCTGAMSVGLSSIARYCFFLPLRVKCVPSNPTQQAPEVSAFHVDKWEHRIPVSAILYSLKGEHDRRLLLFLFLRIR</sequence>
<dbReference type="AlphaFoldDB" id="M7Z5P4"/>